<accession>A0A7G9R3Q5</accession>
<organism evidence="1 2">
    <name type="scientific">Phycicoccus endophyticus</name>
    <dbReference type="NCBI Taxonomy" id="1690220"/>
    <lineage>
        <taxon>Bacteria</taxon>
        <taxon>Bacillati</taxon>
        <taxon>Actinomycetota</taxon>
        <taxon>Actinomycetes</taxon>
        <taxon>Micrococcales</taxon>
        <taxon>Intrasporangiaceae</taxon>
        <taxon>Phycicoccus</taxon>
    </lineage>
</organism>
<keyword evidence="2" id="KW-1185">Reference proteome</keyword>
<reference evidence="1 2" key="1">
    <citation type="submission" date="2020-08" db="EMBL/GenBank/DDBJ databases">
        <title>Genome sequence of Phycicoccus endophyticus JCM 31784T.</title>
        <authorList>
            <person name="Hyun D.-W."/>
            <person name="Bae J.-W."/>
        </authorList>
    </citation>
    <scope>NUCLEOTIDE SEQUENCE [LARGE SCALE GENOMIC DNA]</scope>
    <source>
        <strain evidence="1 2">JCM 31784</strain>
    </source>
</reference>
<dbReference type="RefSeq" id="WP_166097580.1">
    <property type="nucleotide sequence ID" value="NZ_BMMY01000001.1"/>
</dbReference>
<dbReference type="EMBL" id="CP060712">
    <property type="protein sequence ID" value="QNN50230.1"/>
    <property type="molecule type" value="Genomic_DNA"/>
</dbReference>
<protein>
    <submittedName>
        <fullName evidence="1">Uncharacterized protein</fullName>
    </submittedName>
</protein>
<dbReference type="AlphaFoldDB" id="A0A7G9R3Q5"/>
<evidence type="ECO:0000313" key="2">
    <source>
        <dbReference type="Proteomes" id="UP000515976"/>
    </source>
</evidence>
<proteinExistence type="predicted"/>
<sequence length="45" mass="5065">MKKVAPTTTRTGLAVRWVPVTDTTGRTRMEMRWSAPHQLRARAAA</sequence>
<name>A0A7G9R3Q5_9MICO</name>
<dbReference type="KEGG" id="pei:H9L10_04085"/>
<gene>
    <name evidence="1" type="ORF">H9L10_04085</name>
</gene>
<dbReference type="Proteomes" id="UP000515976">
    <property type="component" value="Chromosome"/>
</dbReference>
<evidence type="ECO:0000313" key="1">
    <source>
        <dbReference type="EMBL" id="QNN50230.1"/>
    </source>
</evidence>